<keyword evidence="1" id="KW-0812">Transmembrane</keyword>
<name>A0A0F9JKX9_9ZZZZ</name>
<feature type="non-terminal residue" evidence="2">
    <location>
        <position position="1"/>
    </location>
</feature>
<feature type="transmembrane region" description="Helical" evidence="1">
    <location>
        <begin position="923"/>
        <end position="943"/>
    </location>
</feature>
<proteinExistence type="predicted"/>
<feature type="non-terminal residue" evidence="2">
    <location>
        <position position="1230"/>
    </location>
</feature>
<gene>
    <name evidence="2" type="ORF">LCGC14_1515400</name>
</gene>
<evidence type="ECO:0000256" key="1">
    <source>
        <dbReference type="SAM" id="Phobius"/>
    </source>
</evidence>
<evidence type="ECO:0000313" key="2">
    <source>
        <dbReference type="EMBL" id="KKM63056.1"/>
    </source>
</evidence>
<dbReference type="EMBL" id="LAZR01011169">
    <property type="protein sequence ID" value="KKM63056.1"/>
    <property type="molecule type" value="Genomic_DNA"/>
</dbReference>
<protein>
    <submittedName>
        <fullName evidence="2">Uncharacterized protein</fullName>
    </submittedName>
</protein>
<keyword evidence="1" id="KW-0472">Membrane</keyword>
<organism evidence="2">
    <name type="scientific">marine sediment metagenome</name>
    <dbReference type="NCBI Taxonomy" id="412755"/>
    <lineage>
        <taxon>unclassified sequences</taxon>
        <taxon>metagenomes</taxon>
        <taxon>ecological metagenomes</taxon>
    </lineage>
</organism>
<reference evidence="2" key="1">
    <citation type="journal article" date="2015" name="Nature">
        <title>Complex archaea that bridge the gap between prokaryotes and eukaryotes.</title>
        <authorList>
            <person name="Spang A."/>
            <person name="Saw J.H."/>
            <person name="Jorgensen S.L."/>
            <person name="Zaremba-Niedzwiedzka K."/>
            <person name="Martijn J."/>
            <person name="Lind A.E."/>
            <person name="van Eijk R."/>
            <person name="Schleper C."/>
            <person name="Guy L."/>
            <person name="Ettema T.J."/>
        </authorList>
    </citation>
    <scope>NUCLEOTIDE SEQUENCE</scope>
</reference>
<keyword evidence="1" id="KW-1133">Transmembrane helix</keyword>
<sequence length="1230" mass="138732">QEQQLPPGVQVKSVYSTKKLSITDPRQEEWDLETWEENIPERFDSLTTISSDGTTLTQNRYEETIIIELPSRFSLYNDLYSNDPGNIAGSTQFTITGMLITPSDGMVYDTSNKELFKAGAAKSPGKYFYYDSDNDGFYETVYILENPKRYVFTGSRALDKVVYTVKSIGYNYDGEHSFSPYRKVNRRIKSKTDFDQLEAEGTQRFASSFWAYNFKGLKSIDLLFPDDPFDGYEIQDHIFEISKLVRPSEFNSKFPELFYEVRHRAYFDAWEIYKKQLAQDVIEQVFMTVTASIVSSVVRAFFIWIPFVGTGLAALFGTLAYIGVYTILTKFNMDMKAHKAQAIERANTYIPISMDEYKPKSLNERSLATHGYWDESTVAAMMGHPGAYYTEIQGESNNQLYTAYAIASPANILRDNAGKNWGGFMDFIWDNMWKAASSNPDLMIGLDFDTQALDYFLLTSELPSLNDNPDYTFEASSNNGLYNQYRHNTIGYLQQKIAEETDADLSLIKPMVIGGIPQYVFVDGTDSFNQITMPASHLYQPVIVSSAQNVRNEGIITVNIQTVYTSNTKGISHDTIFPESELYPSKVSLSSHGFEYPIKFIKLELIEDTPTGTISIKDITLTPRSPDFRDFFYVELGNIYFRDNIDSILISDQPEFDSLISGSSTKKYYRLTIKFDMVIQDSGSEDHKRMALSQATAYGVMDYMNQYTYAKQTADMIGDIAYTETMTLISTAISAAALLLGEWAVSGIKELFKQASKEVTKKVVEEASKSILKQFGMAFTKFVFAVGVGSIKEMFEEIIVDGILETWGEKFIAGMGGSEDQAFWFTSLLTSGREGLSGIRSTVMKAVNMKFGKTKIAGAFRDMRGWFATKFATDTNKEIIKRNEASEKVNAEFKDGKNEQDLRLKEDKVNSWTKMIGSGLFRILRTVIPAFFMGGLLFTNTFATLGMVKQIKGFGGDIIGRYQTLKVNMKKRGRNDKIAELNDHMKTFKESWTLSRGKDGASSLNQAYLEENGENLPEVADFPENNNPMNQESLLRKSLRNNMKFGIGLALSPSGMSNIFYGPDGGDGGGQRKMDQFLGREEQTAKAQGMIEKDRMLKEIKNNKPLDTISGGSRVVKINLDDLSTEDRAIFNQLAGAIDNEKINGFSIWDGISNTFTIPSDPSLTVADALNFIKKKLGINPEVTMFFSSETYGTLDYIRHRDKKTFSERTIELNNQKITINSDTKFSVIE</sequence>
<comment type="caution">
    <text evidence="2">The sequence shown here is derived from an EMBL/GenBank/DDBJ whole genome shotgun (WGS) entry which is preliminary data.</text>
</comment>
<dbReference type="AlphaFoldDB" id="A0A0F9JKX9"/>
<accession>A0A0F9JKX9</accession>
<feature type="transmembrane region" description="Helical" evidence="1">
    <location>
        <begin position="301"/>
        <end position="328"/>
    </location>
</feature>